<evidence type="ECO:0000256" key="2">
    <source>
        <dbReference type="ARBA" id="ARBA00004733"/>
    </source>
</evidence>
<dbReference type="UniPathway" id="UPA00035">
    <property type="reaction ID" value="UER00044"/>
</dbReference>
<evidence type="ECO:0000256" key="3">
    <source>
        <dbReference type="ARBA" id="ARBA00011270"/>
    </source>
</evidence>
<keyword evidence="7" id="KW-0057">Aromatic amino acid biosynthesis</keyword>
<reference evidence="10" key="1">
    <citation type="submission" date="2018-05" db="EMBL/GenBank/DDBJ databases">
        <authorList>
            <person name="Lanie J.A."/>
            <person name="Ng W.-L."/>
            <person name="Kazmierczak K.M."/>
            <person name="Andrzejewski T.M."/>
            <person name="Davidsen T.M."/>
            <person name="Wayne K.J."/>
            <person name="Tettelin H."/>
            <person name="Glass J.I."/>
            <person name="Rusch D."/>
            <person name="Podicherti R."/>
            <person name="Tsui H.-C.T."/>
            <person name="Winkler M.E."/>
        </authorList>
    </citation>
    <scope>NUCLEOTIDE SEQUENCE</scope>
</reference>
<dbReference type="GO" id="GO:0004834">
    <property type="term" value="F:tryptophan synthase activity"/>
    <property type="evidence" value="ECO:0007669"/>
    <property type="project" value="UniProtKB-EC"/>
</dbReference>
<sequence length="248" mass="26894">VTGCDPDYNTSQKILKELVKQGANVLEIGMPFSDPMADGPSIQKSNLRSLSTGTNMKKIFRLVSDFRKKNKVTPIVLMGYLNPILSFGIEKFFKSAKNAGTDGLIVVDVPPEEDDEIFNTAKENNIDLIKLATPTTNSERLKKILKTCSGFLYYVSIKGITGAKSADPKIVKNAINNIKKNTNIPVAVGFGIKGPKDAAVIADSGCDGIVVGSALVEIIEKSLKNKKSRHKVAQKIGRMVSKLKEQIA</sequence>
<dbReference type="FunFam" id="3.20.20.70:FF:000037">
    <property type="entry name" value="Tryptophan synthase alpha chain"/>
    <property type="match status" value="1"/>
</dbReference>
<evidence type="ECO:0000256" key="5">
    <source>
        <dbReference type="ARBA" id="ARBA00022605"/>
    </source>
</evidence>
<dbReference type="EC" id="4.2.1.20" evidence="4"/>
<feature type="non-terminal residue" evidence="10">
    <location>
        <position position="1"/>
    </location>
</feature>
<evidence type="ECO:0000256" key="6">
    <source>
        <dbReference type="ARBA" id="ARBA00022822"/>
    </source>
</evidence>
<dbReference type="EMBL" id="UINC01058573">
    <property type="protein sequence ID" value="SVB80999.1"/>
    <property type="molecule type" value="Genomic_DNA"/>
</dbReference>
<dbReference type="InterPro" id="IPR002028">
    <property type="entry name" value="Trp_synthase_suA"/>
</dbReference>
<accession>A0A382H1C2</accession>
<keyword evidence="6" id="KW-0822">Tryptophan biosynthesis</keyword>
<dbReference type="Gene3D" id="3.20.20.70">
    <property type="entry name" value="Aldolase class I"/>
    <property type="match status" value="1"/>
</dbReference>
<evidence type="ECO:0000256" key="1">
    <source>
        <dbReference type="ARBA" id="ARBA00003365"/>
    </source>
</evidence>
<evidence type="ECO:0000256" key="8">
    <source>
        <dbReference type="ARBA" id="ARBA00023239"/>
    </source>
</evidence>
<evidence type="ECO:0000256" key="7">
    <source>
        <dbReference type="ARBA" id="ARBA00023141"/>
    </source>
</evidence>
<organism evidence="10">
    <name type="scientific">marine metagenome</name>
    <dbReference type="NCBI Taxonomy" id="408172"/>
    <lineage>
        <taxon>unclassified sequences</taxon>
        <taxon>metagenomes</taxon>
        <taxon>ecological metagenomes</taxon>
    </lineage>
</organism>
<dbReference type="SUPFAM" id="SSF51366">
    <property type="entry name" value="Ribulose-phoshate binding barrel"/>
    <property type="match status" value="1"/>
</dbReference>
<dbReference type="NCBIfam" id="TIGR00262">
    <property type="entry name" value="trpA"/>
    <property type="match status" value="1"/>
</dbReference>
<evidence type="ECO:0000256" key="4">
    <source>
        <dbReference type="ARBA" id="ARBA00012043"/>
    </source>
</evidence>
<keyword evidence="8" id="KW-0456">Lyase</keyword>
<dbReference type="HAMAP" id="MF_00131">
    <property type="entry name" value="Trp_synth_alpha"/>
    <property type="match status" value="1"/>
</dbReference>
<proteinExistence type="inferred from homology"/>
<evidence type="ECO:0000256" key="9">
    <source>
        <dbReference type="ARBA" id="ARBA00049047"/>
    </source>
</evidence>
<dbReference type="InterPro" id="IPR018204">
    <property type="entry name" value="Trp_synthase_alpha_AS"/>
</dbReference>
<dbReference type="InterPro" id="IPR011060">
    <property type="entry name" value="RibuloseP-bd_barrel"/>
</dbReference>
<comment type="subunit">
    <text evidence="3">Tetramer of two alpha and two beta chains.</text>
</comment>
<keyword evidence="5" id="KW-0028">Amino-acid biosynthesis</keyword>
<dbReference type="CDD" id="cd04724">
    <property type="entry name" value="Tryptophan_synthase_alpha"/>
    <property type="match status" value="1"/>
</dbReference>
<dbReference type="Pfam" id="PF00290">
    <property type="entry name" value="Trp_syntA"/>
    <property type="match status" value="1"/>
</dbReference>
<dbReference type="PANTHER" id="PTHR43406:SF1">
    <property type="entry name" value="TRYPTOPHAN SYNTHASE ALPHA CHAIN, CHLOROPLASTIC"/>
    <property type="match status" value="1"/>
</dbReference>
<dbReference type="AlphaFoldDB" id="A0A382H1C2"/>
<protein>
    <recommendedName>
        <fullName evidence="4">tryptophan synthase</fullName>
        <ecNumber evidence="4">4.2.1.20</ecNumber>
    </recommendedName>
</protein>
<dbReference type="PROSITE" id="PS00167">
    <property type="entry name" value="TRP_SYNTHASE_ALPHA"/>
    <property type="match status" value="1"/>
</dbReference>
<dbReference type="PANTHER" id="PTHR43406">
    <property type="entry name" value="TRYPTOPHAN SYNTHASE, ALPHA CHAIN"/>
    <property type="match status" value="1"/>
</dbReference>
<comment type="pathway">
    <text evidence="2">Amino-acid biosynthesis; L-tryptophan biosynthesis; L-tryptophan from chorismate: step 5/5.</text>
</comment>
<gene>
    <name evidence="10" type="ORF">METZ01_LOCUS233853</name>
</gene>
<dbReference type="InterPro" id="IPR013785">
    <property type="entry name" value="Aldolase_TIM"/>
</dbReference>
<evidence type="ECO:0000313" key="10">
    <source>
        <dbReference type="EMBL" id="SVB80999.1"/>
    </source>
</evidence>
<comment type="catalytic activity">
    <reaction evidence="9">
        <text>(1S,2R)-1-C-(indol-3-yl)glycerol 3-phosphate + L-serine = D-glyceraldehyde 3-phosphate + L-tryptophan + H2O</text>
        <dbReference type="Rhea" id="RHEA:10532"/>
        <dbReference type="ChEBI" id="CHEBI:15377"/>
        <dbReference type="ChEBI" id="CHEBI:33384"/>
        <dbReference type="ChEBI" id="CHEBI:57912"/>
        <dbReference type="ChEBI" id="CHEBI:58866"/>
        <dbReference type="ChEBI" id="CHEBI:59776"/>
        <dbReference type="EC" id="4.2.1.20"/>
    </reaction>
</comment>
<name>A0A382H1C2_9ZZZZ</name>
<dbReference type="GO" id="GO:0005829">
    <property type="term" value="C:cytosol"/>
    <property type="evidence" value="ECO:0007669"/>
    <property type="project" value="TreeGrafter"/>
</dbReference>
<comment type="function">
    <text evidence="1">The alpha subunit is responsible for the aldol cleavage of indoleglycerol phosphate to indole and glyceraldehyde 3-phosphate.</text>
</comment>